<feature type="domain" description="Ig-like" evidence="3">
    <location>
        <begin position="419"/>
        <end position="488"/>
    </location>
</feature>
<dbReference type="SUPFAM" id="SSF56672">
    <property type="entry name" value="DNA/RNA polymerases"/>
    <property type="match status" value="1"/>
</dbReference>
<keyword evidence="2" id="KW-0472">Membrane</keyword>
<gene>
    <name evidence="4" type="ORF">GRJ2_002736200</name>
</gene>
<keyword evidence="2" id="KW-0812">Transmembrane</keyword>
<dbReference type="Proteomes" id="UP001623348">
    <property type="component" value="Unassembled WGS sequence"/>
</dbReference>
<dbReference type="PROSITE" id="PS50835">
    <property type="entry name" value="IG_LIKE"/>
    <property type="match status" value="1"/>
</dbReference>
<feature type="region of interest" description="Disordered" evidence="1">
    <location>
        <begin position="539"/>
        <end position="578"/>
    </location>
</feature>
<sequence>MATKNREKAEVLNAFFASVFNSRTRCPRGIQPPELESRDREQNKPPPVIQEEAVHDLLCHLDTHKSMGLDGIHLRVLRELVEELAKPLSIIYQQSRLTEEVPDDWRLANVTPIYKKGPKEDLGNYRPVSLTSVLRKVMERFILGALTKCVQDNQGIRPSPHRFMRSRSCLTSLISFYDLVTHLVDEGKAVDVIYLDCSKAFNTVSHSILLEKLVAHGLDRLGQEWLESCLEEKELGVLVNSQLNMNQQCAQVAKKANSFLVGIRNGVVSRTRAVIVPLCLALVFVVKVRVQSNGWSVHVPSDVTGELGKMVILPCTFTHPYKTFDRTLTAIWRIKEPYNGTIVFKCISQSSSELCKTAISYKNKYKLLGNPRHKDLSIRIDNLTWSDSERYFCRVELSGDIHDKYESRNGIKLHLIAAPRIINITVSNNGDRTFQARCIAEGEPAPTLTWTGPPYSNLTSITSMNHRVTKELRYLTHDGKYTCTAVNSHGRAEGAVYFYKFKASSSSFFLILIFVPLGIKVLILLVILSFTVFSRGGPPSAPTSLARPQLQDSTYENFDRRHGGSQTLPTERTASRRS</sequence>
<comment type="caution">
    <text evidence="4">The sequence shown here is derived from an EMBL/GenBank/DDBJ whole genome shotgun (WGS) entry which is preliminary data.</text>
</comment>
<dbReference type="SMART" id="SM00408">
    <property type="entry name" value="IGc2"/>
    <property type="match status" value="1"/>
</dbReference>
<dbReference type="InterPro" id="IPR043502">
    <property type="entry name" value="DNA/RNA_pol_sf"/>
</dbReference>
<dbReference type="InterPro" id="IPR000477">
    <property type="entry name" value="RT_dom"/>
</dbReference>
<evidence type="ECO:0000313" key="5">
    <source>
        <dbReference type="Proteomes" id="UP001623348"/>
    </source>
</evidence>
<feature type="transmembrane region" description="Helical" evidence="2">
    <location>
        <begin position="508"/>
        <end position="533"/>
    </location>
</feature>
<dbReference type="Pfam" id="PF07686">
    <property type="entry name" value="V-set"/>
    <property type="match status" value="1"/>
</dbReference>
<dbReference type="InterPro" id="IPR003599">
    <property type="entry name" value="Ig_sub"/>
</dbReference>
<dbReference type="AlphaFoldDB" id="A0ABC9XYF5"/>
<dbReference type="InterPro" id="IPR013106">
    <property type="entry name" value="Ig_V-set"/>
</dbReference>
<feature type="region of interest" description="Disordered" evidence="1">
    <location>
        <begin position="27"/>
        <end position="46"/>
    </location>
</feature>
<dbReference type="Pfam" id="PF00078">
    <property type="entry name" value="RVT_1"/>
    <property type="match status" value="1"/>
</dbReference>
<evidence type="ECO:0000256" key="2">
    <source>
        <dbReference type="SAM" id="Phobius"/>
    </source>
</evidence>
<dbReference type="SMART" id="SM00409">
    <property type="entry name" value="IG"/>
    <property type="match status" value="1"/>
</dbReference>
<dbReference type="EMBL" id="BAAFJT010000040">
    <property type="protein sequence ID" value="GAB0202706.1"/>
    <property type="molecule type" value="Genomic_DNA"/>
</dbReference>
<dbReference type="InterPro" id="IPR013783">
    <property type="entry name" value="Ig-like_fold"/>
</dbReference>
<accession>A0ABC9XYF5</accession>
<dbReference type="PANTHER" id="PTHR46942">
    <property type="entry name" value="SIALIC ACID-BINDING IG-LIKE LECTIN 15"/>
    <property type="match status" value="1"/>
</dbReference>
<dbReference type="Gene3D" id="2.60.40.10">
    <property type="entry name" value="Immunoglobulins"/>
    <property type="match status" value="2"/>
</dbReference>
<dbReference type="InterPro" id="IPR003598">
    <property type="entry name" value="Ig_sub2"/>
</dbReference>
<keyword evidence="5" id="KW-1185">Reference proteome</keyword>
<proteinExistence type="predicted"/>
<evidence type="ECO:0000256" key="1">
    <source>
        <dbReference type="SAM" id="MobiDB-lite"/>
    </source>
</evidence>
<evidence type="ECO:0000259" key="3">
    <source>
        <dbReference type="PROSITE" id="PS50835"/>
    </source>
</evidence>
<dbReference type="InterPro" id="IPR007110">
    <property type="entry name" value="Ig-like_dom"/>
</dbReference>
<dbReference type="InterPro" id="IPR042836">
    <property type="entry name" value="SIG15"/>
</dbReference>
<dbReference type="InterPro" id="IPR036179">
    <property type="entry name" value="Ig-like_dom_sf"/>
</dbReference>
<dbReference type="SUPFAM" id="SSF48726">
    <property type="entry name" value="Immunoglobulin"/>
    <property type="match status" value="2"/>
</dbReference>
<name>A0ABC9XYF5_GRUJA</name>
<reference evidence="4 5" key="1">
    <citation type="submission" date="2024-06" db="EMBL/GenBank/DDBJ databases">
        <title>The draft genome of Grus japonensis, version 3.</title>
        <authorList>
            <person name="Nabeshima K."/>
            <person name="Suzuki S."/>
            <person name="Onuma M."/>
        </authorList>
    </citation>
    <scope>NUCLEOTIDE SEQUENCE [LARGE SCALE GENOMIC DNA]</scope>
    <source>
        <strain evidence="4 5">451A</strain>
    </source>
</reference>
<evidence type="ECO:0000313" key="4">
    <source>
        <dbReference type="EMBL" id="GAB0202706.1"/>
    </source>
</evidence>
<keyword evidence="2" id="KW-1133">Transmembrane helix</keyword>
<protein>
    <submittedName>
        <fullName evidence="4">Sialic acid-binding Ig-like lectin 15</fullName>
    </submittedName>
</protein>
<organism evidence="4 5">
    <name type="scientific">Grus japonensis</name>
    <name type="common">Japanese crane</name>
    <name type="synonym">Red-crowned crane</name>
    <dbReference type="NCBI Taxonomy" id="30415"/>
    <lineage>
        <taxon>Eukaryota</taxon>
        <taxon>Metazoa</taxon>
        <taxon>Chordata</taxon>
        <taxon>Craniata</taxon>
        <taxon>Vertebrata</taxon>
        <taxon>Euteleostomi</taxon>
        <taxon>Archelosauria</taxon>
        <taxon>Archosauria</taxon>
        <taxon>Dinosauria</taxon>
        <taxon>Saurischia</taxon>
        <taxon>Theropoda</taxon>
        <taxon>Coelurosauria</taxon>
        <taxon>Aves</taxon>
        <taxon>Neognathae</taxon>
        <taxon>Neoaves</taxon>
        <taxon>Gruiformes</taxon>
        <taxon>Gruidae</taxon>
        <taxon>Grus</taxon>
    </lineage>
</organism>
<dbReference type="PANTHER" id="PTHR46942:SF1">
    <property type="entry name" value="SIALIC ACID-BINDING IG-LIKE LECTIN 15"/>
    <property type="match status" value="1"/>
</dbReference>